<dbReference type="SMART" id="SM00470">
    <property type="entry name" value="ParB"/>
    <property type="match status" value="1"/>
</dbReference>
<dbReference type="SUPFAM" id="SSF109709">
    <property type="entry name" value="KorB DNA-binding domain-like"/>
    <property type="match status" value="1"/>
</dbReference>
<dbReference type="Gene3D" id="1.10.10.2830">
    <property type="match status" value="1"/>
</dbReference>
<keyword evidence="4" id="KW-1185">Reference proteome</keyword>
<evidence type="ECO:0000313" key="3">
    <source>
        <dbReference type="EMBL" id="GHG02750.1"/>
    </source>
</evidence>
<evidence type="ECO:0000259" key="2">
    <source>
        <dbReference type="SMART" id="SM00470"/>
    </source>
</evidence>
<dbReference type="CDD" id="cd16393">
    <property type="entry name" value="SPO0J_N"/>
    <property type="match status" value="1"/>
</dbReference>
<evidence type="ECO:0000256" key="1">
    <source>
        <dbReference type="ARBA" id="ARBA00006295"/>
    </source>
</evidence>
<dbReference type="InterPro" id="IPR036086">
    <property type="entry name" value="ParB/Sulfiredoxin_sf"/>
</dbReference>
<gene>
    <name evidence="3" type="ORF">GCM10017783_13780</name>
</gene>
<proteinExistence type="inferred from homology"/>
<comment type="similarity">
    <text evidence="1">Belongs to the ParB family.</text>
</comment>
<dbReference type="Pfam" id="PF17762">
    <property type="entry name" value="HTH_ParB"/>
    <property type="match status" value="1"/>
</dbReference>
<dbReference type="Pfam" id="PF02195">
    <property type="entry name" value="ParB_N"/>
    <property type="match status" value="1"/>
</dbReference>
<evidence type="ECO:0000313" key="4">
    <source>
        <dbReference type="Proteomes" id="UP000632154"/>
    </source>
</evidence>
<dbReference type="SUPFAM" id="SSF110849">
    <property type="entry name" value="ParB/Sulfiredoxin"/>
    <property type="match status" value="1"/>
</dbReference>
<accession>A0ABQ3K7M0</accession>
<dbReference type="Proteomes" id="UP000632154">
    <property type="component" value="Unassembled WGS sequence"/>
</dbReference>
<protein>
    <submittedName>
        <fullName evidence="3">Chromosome partitioning protein ParB</fullName>
    </submittedName>
</protein>
<dbReference type="Gene3D" id="3.90.1530.30">
    <property type="match status" value="1"/>
</dbReference>
<dbReference type="InterPro" id="IPR050336">
    <property type="entry name" value="Chromosome_partition/occlusion"/>
</dbReference>
<reference evidence="4" key="1">
    <citation type="journal article" date="2019" name="Int. J. Syst. Evol. Microbiol.">
        <title>The Global Catalogue of Microorganisms (GCM) 10K type strain sequencing project: providing services to taxonomists for standard genome sequencing and annotation.</title>
        <authorList>
            <consortium name="The Broad Institute Genomics Platform"/>
            <consortium name="The Broad Institute Genome Sequencing Center for Infectious Disease"/>
            <person name="Wu L."/>
            <person name="Ma J."/>
        </authorList>
    </citation>
    <scope>NUCLEOTIDE SEQUENCE [LARGE SCALE GENOMIC DNA]</scope>
    <source>
        <strain evidence="4">CGMCC 1.18439</strain>
    </source>
</reference>
<feature type="domain" description="ParB-like N-terminal" evidence="2">
    <location>
        <begin position="37"/>
        <end position="127"/>
    </location>
</feature>
<dbReference type="PANTHER" id="PTHR33375:SF7">
    <property type="entry name" value="CHROMOSOME 2-PARTITIONING PROTEIN PARB-RELATED"/>
    <property type="match status" value="1"/>
</dbReference>
<dbReference type="InterPro" id="IPR004437">
    <property type="entry name" value="ParB/RepB/Spo0J"/>
</dbReference>
<comment type="caution">
    <text evidence="3">The sequence shown here is derived from an EMBL/GenBank/DDBJ whole genome shotgun (WGS) entry which is preliminary data.</text>
</comment>
<dbReference type="EMBL" id="BNAL01000015">
    <property type="protein sequence ID" value="GHG02750.1"/>
    <property type="molecule type" value="Genomic_DNA"/>
</dbReference>
<dbReference type="RefSeq" id="WP_189642946.1">
    <property type="nucleotide sequence ID" value="NZ_BNAL01000015.1"/>
</dbReference>
<dbReference type="PANTHER" id="PTHR33375">
    <property type="entry name" value="CHROMOSOME-PARTITIONING PROTEIN PARB-RELATED"/>
    <property type="match status" value="1"/>
</dbReference>
<dbReference type="NCBIfam" id="TIGR00180">
    <property type="entry name" value="parB_part"/>
    <property type="match status" value="1"/>
</dbReference>
<name>A0ABQ3K7M0_9DEIO</name>
<organism evidence="3 4">
    <name type="scientific">Deinococcus piscis</name>
    <dbReference type="NCBI Taxonomy" id="394230"/>
    <lineage>
        <taxon>Bacteria</taxon>
        <taxon>Thermotogati</taxon>
        <taxon>Deinococcota</taxon>
        <taxon>Deinococci</taxon>
        <taxon>Deinococcales</taxon>
        <taxon>Deinococcaceae</taxon>
        <taxon>Deinococcus</taxon>
    </lineage>
</organism>
<dbReference type="InterPro" id="IPR041468">
    <property type="entry name" value="HTH_ParB/Spo0J"/>
</dbReference>
<dbReference type="InterPro" id="IPR003115">
    <property type="entry name" value="ParB_N"/>
</dbReference>
<sequence length="317" mass="35339">MSRAKRPTVRMGPLTTAAETPSLMSEFTGISAQVTVTELPVESVVPRSTQPRRSFSEESLQGLAQSVAQHGILQPLSVLESAQGYQLIAGERRLRAAKLAGLATVPVKVFHGLTEAQVQQLSAIENLQREDLNPVDEVDALLDILAVRLSVPRQQLTPYLERLKSIQMRDPQFVRASGEDQQAIAEVREIFEGLSRGNWTSFVANRLPVLRLPEDLLQAVRENRLEYTKAVALRRVPAKERKALIRQAQELSVHQLRQQVRATLAGEADTSAEPNPLEWLKKASTAQRYAQLSATQQREVQRLTAKLRRILAPSVQE</sequence>